<sequence>MVDVSKTLCLRFRGLQLGSFTLRYSLPGYSSCLLETDSNLDMMMAYLSISNAKTVDILVKDLLGSGEYSGDVCANKELISCEKGESSCSSTVEDRNEFLGRSKRASAKPLLSNEWEMYIHHVGQKFDDGAEEFRLKLCKFYPLAFRVVDSETEENWTWFLQHLAAILLLMGRMVTFFSDRNYGLLNAMGAVFPGWPHSYCYYHLKQNLISKYPKSGYGKLLQDRVVNLFSKCAYVVTEEEFKVAMDELVVVGSSKVKTFISELSRDHYANAFFKECVMERWQIV</sequence>
<gene>
    <name evidence="2" type="ORF">Pyn_16450</name>
</gene>
<keyword evidence="3" id="KW-1185">Reference proteome</keyword>
<dbReference type="Pfam" id="PF10551">
    <property type="entry name" value="MULE"/>
    <property type="match status" value="1"/>
</dbReference>
<evidence type="ECO:0000313" key="2">
    <source>
        <dbReference type="EMBL" id="PQM39252.1"/>
    </source>
</evidence>
<dbReference type="PANTHER" id="PTHR31973">
    <property type="entry name" value="POLYPROTEIN, PUTATIVE-RELATED"/>
    <property type="match status" value="1"/>
</dbReference>
<dbReference type="InterPro" id="IPR018289">
    <property type="entry name" value="MULE_transposase_dom"/>
</dbReference>
<reference evidence="2 3" key="1">
    <citation type="submission" date="2018-02" db="EMBL/GenBank/DDBJ databases">
        <title>Draft genome of wild Prunus yedoensis var. nudiflora.</title>
        <authorList>
            <person name="Baek S."/>
            <person name="Kim J.-H."/>
            <person name="Choi K."/>
            <person name="Kim G.-B."/>
            <person name="Cho A."/>
            <person name="Jang H."/>
            <person name="Shin C.-H."/>
            <person name="Yu H.-J."/>
            <person name="Mun J.-H."/>
        </authorList>
    </citation>
    <scope>NUCLEOTIDE SEQUENCE [LARGE SCALE GENOMIC DNA]</scope>
    <source>
        <strain evidence="3">cv. Jeju island</strain>
        <tissue evidence="2">Leaf</tissue>
    </source>
</reference>
<dbReference type="PANTHER" id="PTHR31973:SF187">
    <property type="entry name" value="MUTATOR TRANSPOSASE MUDRA PROTEIN"/>
    <property type="match status" value="1"/>
</dbReference>
<organism evidence="2 3">
    <name type="scientific">Prunus yedoensis var. nudiflora</name>
    <dbReference type="NCBI Taxonomy" id="2094558"/>
    <lineage>
        <taxon>Eukaryota</taxon>
        <taxon>Viridiplantae</taxon>
        <taxon>Streptophyta</taxon>
        <taxon>Embryophyta</taxon>
        <taxon>Tracheophyta</taxon>
        <taxon>Spermatophyta</taxon>
        <taxon>Magnoliopsida</taxon>
        <taxon>eudicotyledons</taxon>
        <taxon>Gunneridae</taxon>
        <taxon>Pentapetalae</taxon>
        <taxon>rosids</taxon>
        <taxon>fabids</taxon>
        <taxon>Rosales</taxon>
        <taxon>Rosaceae</taxon>
        <taxon>Amygdaloideae</taxon>
        <taxon>Amygdaleae</taxon>
        <taxon>Prunus</taxon>
    </lineage>
</organism>
<evidence type="ECO:0000259" key="1">
    <source>
        <dbReference type="Pfam" id="PF10551"/>
    </source>
</evidence>
<feature type="domain" description="MULE transposase" evidence="1">
    <location>
        <begin position="139"/>
        <end position="207"/>
    </location>
</feature>
<name>A0A314URI1_PRUYE</name>
<dbReference type="Proteomes" id="UP000250321">
    <property type="component" value="Unassembled WGS sequence"/>
</dbReference>
<proteinExistence type="predicted"/>
<comment type="caution">
    <text evidence="2">The sequence shown here is derived from an EMBL/GenBank/DDBJ whole genome shotgun (WGS) entry which is preliminary data.</text>
</comment>
<dbReference type="EMBL" id="PJQY01003219">
    <property type="protein sequence ID" value="PQM39252.1"/>
    <property type="molecule type" value="Genomic_DNA"/>
</dbReference>
<evidence type="ECO:0000313" key="3">
    <source>
        <dbReference type="Proteomes" id="UP000250321"/>
    </source>
</evidence>
<accession>A0A314URI1</accession>
<dbReference type="STRING" id="2094558.A0A314URI1"/>
<dbReference type="OrthoDB" id="1627963at2759"/>
<protein>
    <recommendedName>
        <fullName evidence="1">MULE transposase domain-containing protein</fullName>
    </recommendedName>
</protein>
<dbReference type="AlphaFoldDB" id="A0A314URI1"/>